<evidence type="ECO:0000256" key="14">
    <source>
        <dbReference type="ARBA" id="ARBA00023136"/>
    </source>
</evidence>
<keyword evidence="7 16" id="KW-0288">FMN</keyword>
<keyword evidence="6 16" id="KW-0285">Flavoprotein</keyword>
<dbReference type="NCBIfam" id="TIGR01036">
    <property type="entry name" value="pyrD_sub2"/>
    <property type="match status" value="1"/>
</dbReference>
<dbReference type="PANTHER" id="PTHR48109">
    <property type="entry name" value="DIHYDROOROTATE DEHYDROGENASE (QUINONE), MITOCHONDRIAL-RELATED"/>
    <property type="match status" value="1"/>
</dbReference>
<dbReference type="PANTHER" id="PTHR48109:SF4">
    <property type="entry name" value="DIHYDROOROTATE DEHYDROGENASE (QUINONE), MITOCHONDRIAL"/>
    <property type="match status" value="1"/>
</dbReference>
<dbReference type="GO" id="GO:0106430">
    <property type="term" value="F:dihydroorotate dehydrogenase (quinone) activity"/>
    <property type="evidence" value="ECO:0007669"/>
    <property type="project" value="UniProtKB-EC"/>
</dbReference>
<evidence type="ECO:0000256" key="13">
    <source>
        <dbReference type="ARBA" id="ARBA00023128"/>
    </source>
</evidence>
<dbReference type="PROSITE" id="PS00912">
    <property type="entry name" value="DHODEHASE_2"/>
    <property type="match status" value="1"/>
</dbReference>
<evidence type="ECO:0000256" key="1">
    <source>
        <dbReference type="ARBA" id="ARBA00004434"/>
    </source>
</evidence>
<evidence type="ECO:0000313" key="18">
    <source>
        <dbReference type="Proteomes" id="UP000025227"/>
    </source>
</evidence>
<organism evidence="18 19">
    <name type="scientific">Haemonchus contortus</name>
    <name type="common">Barber pole worm</name>
    <dbReference type="NCBI Taxonomy" id="6289"/>
    <lineage>
        <taxon>Eukaryota</taxon>
        <taxon>Metazoa</taxon>
        <taxon>Ecdysozoa</taxon>
        <taxon>Nematoda</taxon>
        <taxon>Chromadorea</taxon>
        <taxon>Rhabditida</taxon>
        <taxon>Rhabditina</taxon>
        <taxon>Rhabditomorpha</taxon>
        <taxon>Strongyloidea</taxon>
        <taxon>Trichostrongylidae</taxon>
        <taxon>Haemonchus</taxon>
    </lineage>
</organism>
<protein>
    <recommendedName>
        <fullName evidence="5 16">Dihydroorotate dehydrogenase (quinone), mitochondrial</fullName>
        <shortName evidence="16">DHOdehase</shortName>
        <ecNumber evidence="4 16">1.3.5.2</ecNumber>
    </recommendedName>
</protein>
<feature type="domain" description="Dihydroorotate dehydrogenase catalytic" evidence="17">
    <location>
        <begin position="81"/>
        <end position="380"/>
    </location>
</feature>
<dbReference type="InterPro" id="IPR005719">
    <property type="entry name" value="Dihydroorotate_DH_2"/>
</dbReference>
<evidence type="ECO:0000256" key="2">
    <source>
        <dbReference type="ARBA" id="ARBA00005161"/>
    </source>
</evidence>
<evidence type="ECO:0000259" key="17">
    <source>
        <dbReference type="Pfam" id="PF01180"/>
    </source>
</evidence>
<dbReference type="InterPro" id="IPR005720">
    <property type="entry name" value="Dihydroorotate_DH_cat"/>
</dbReference>
<evidence type="ECO:0000256" key="7">
    <source>
        <dbReference type="ARBA" id="ARBA00022643"/>
    </source>
</evidence>
<keyword evidence="14" id="KW-0472">Membrane</keyword>
<keyword evidence="18" id="KW-1185">Reference proteome</keyword>
<dbReference type="CDD" id="cd04738">
    <property type="entry name" value="DHOD_2_like"/>
    <property type="match status" value="1"/>
</dbReference>
<comment type="similarity">
    <text evidence="3 16">Belongs to the dihydroorotate dehydrogenase family. Type 2 subfamily.</text>
</comment>
<dbReference type="Pfam" id="PF01180">
    <property type="entry name" value="DHO_dh"/>
    <property type="match status" value="1"/>
</dbReference>
<keyword evidence="12 16" id="KW-0560">Oxidoreductase</keyword>
<comment type="catalytic activity">
    <reaction evidence="15 16">
        <text>(S)-dihydroorotate + a quinone = orotate + a quinol</text>
        <dbReference type="Rhea" id="RHEA:30187"/>
        <dbReference type="ChEBI" id="CHEBI:24646"/>
        <dbReference type="ChEBI" id="CHEBI:30839"/>
        <dbReference type="ChEBI" id="CHEBI:30864"/>
        <dbReference type="ChEBI" id="CHEBI:132124"/>
        <dbReference type="EC" id="1.3.5.2"/>
    </reaction>
</comment>
<dbReference type="InterPro" id="IPR001295">
    <property type="entry name" value="Dihydroorotate_DH_CS"/>
</dbReference>
<evidence type="ECO:0000313" key="19">
    <source>
        <dbReference type="WBParaSite" id="HCON_00144330-00001"/>
    </source>
</evidence>
<dbReference type="FunFam" id="3.20.20.70:FF:000066">
    <property type="entry name" value="Dihydroorotate dehydrogenase (quinone), mitochondrial"/>
    <property type="match status" value="1"/>
</dbReference>
<evidence type="ECO:0000256" key="6">
    <source>
        <dbReference type="ARBA" id="ARBA00022630"/>
    </source>
</evidence>
<keyword evidence="11" id="KW-1133">Transmembrane helix</keyword>
<evidence type="ECO:0000256" key="8">
    <source>
        <dbReference type="ARBA" id="ARBA00022692"/>
    </source>
</evidence>
<keyword evidence="9 16" id="KW-0999">Mitochondrion inner membrane</keyword>
<evidence type="ECO:0000256" key="15">
    <source>
        <dbReference type="ARBA" id="ARBA00048639"/>
    </source>
</evidence>
<evidence type="ECO:0000256" key="3">
    <source>
        <dbReference type="ARBA" id="ARBA00005359"/>
    </source>
</evidence>
<comment type="pathway">
    <text evidence="2 16">Pyrimidine metabolism; UMP biosynthesis via de novo pathway; orotate from (S)-dihydroorotate (quinone route): step 1/1.</text>
</comment>
<comment type="cofactor">
    <cofactor evidence="16">
        <name>FMN</name>
        <dbReference type="ChEBI" id="CHEBI:58210"/>
    </cofactor>
    <text evidence="16">Binds 1 FMN per subunit.</text>
</comment>
<dbReference type="NCBIfam" id="NF003652">
    <property type="entry name" value="PRK05286.2-5"/>
    <property type="match status" value="1"/>
</dbReference>
<dbReference type="Proteomes" id="UP000025227">
    <property type="component" value="Unplaced"/>
</dbReference>
<keyword evidence="8" id="KW-0812">Transmembrane</keyword>
<dbReference type="SUPFAM" id="SSF51395">
    <property type="entry name" value="FMN-linked oxidoreductases"/>
    <property type="match status" value="1"/>
</dbReference>
<evidence type="ECO:0000256" key="16">
    <source>
        <dbReference type="RuleBase" id="RU361255"/>
    </source>
</evidence>
<evidence type="ECO:0000256" key="9">
    <source>
        <dbReference type="ARBA" id="ARBA00022792"/>
    </source>
</evidence>
<dbReference type="GO" id="GO:0005743">
    <property type="term" value="C:mitochondrial inner membrane"/>
    <property type="evidence" value="ECO:0007669"/>
    <property type="project" value="UniProtKB-SubCell"/>
</dbReference>
<dbReference type="GO" id="GO:0006207">
    <property type="term" value="P:'de novo' pyrimidine nucleobase biosynthetic process"/>
    <property type="evidence" value="ECO:0007669"/>
    <property type="project" value="InterPro"/>
</dbReference>
<dbReference type="OMA" id="IYGTDTR"/>
<proteinExistence type="inferred from homology"/>
<evidence type="ECO:0000256" key="12">
    <source>
        <dbReference type="ARBA" id="ARBA00023002"/>
    </source>
</evidence>
<evidence type="ECO:0000256" key="5">
    <source>
        <dbReference type="ARBA" id="ARBA00017599"/>
    </source>
</evidence>
<evidence type="ECO:0000256" key="4">
    <source>
        <dbReference type="ARBA" id="ARBA00012791"/>
    </source>
</evidence>
<dbReference type="InterPro" id="IPR050074">
    <property type="entry name" value="DHO_dehydrogenase"/>
</dbReference>
<dbReference type="AlphaFoldDB" id="A0A7I4YU16"/>
<dbReference type="GO" id="GO:0044205">
    <property type="term" value="P:'de novo' UMP biosynthetic process"/>
    <property type="evidence" value="ECO:0007669"/>
    <property type="project" value="UniProtKB-UniPathway"/>
</dbReference>
<dbReference type="OrthoDB" id="14784at2759"/>
<dbReference type="InterPro" id="IPR013785">
    <property type="entry name" value="Aldolase_TIM"/>
</dbReference>
<keyword evidence="10" id="KW-0809">Transit peptide</keyword>
<name>A0A7I4YU16_HAECO</name>
<sequence length="399" mass="43325">MYRRLPPGYITKSTIIVVGGGLLGYAATEMLWGSEVFYDRAVMPLVHKYTDGETAHSLAIRAASWGLTPRFGPNRREYDELACEFLGMPLKNPIGLAAGFDKNAEAVGPLSEASGFGVVEVGSVTPIPQEGNPKPRMFRLLEDEGIINRCGFNSDGANKVSKRLKAALARRSGNSAVIGVNLGKNKFTEEPKVDYEVGVSHFAPISDYLVVNVSSPNTPGLRSLQKKADLQNLLAHVKYVLDAMKLDRRPKVLLKIAPDLAPAEKRDIAQVVMDRKYGVDGLIVSNTTISRPETLKSEFKNEKGGLSGAPVRKISTDCVREMYKLTDGRIPIVGCGGISSGEDAYEKIRAGATVVQLYSALAFHGFPVIGKVKRELAELLKRDGFKNVSEAVGADHRHS</sequence>
<evidence type="ECO:0000256" key="10">
    <source>
        <dbReference type="ARBA" id="ARBA00022946"/>
    </source>
</evidence>
<dbReference type="NCBIfam" id="NF003645">
    <property type="entry name" value="PRK05286.1-2"/>
    <property type="match status" value="1"/>
</dbReference>
<accession>A0A7I4YU16</accession>
<keyword evidence="13 16" id="KW-0496">Mitochondrion</keyword>
<dbReference type="WBParaSite" id="HCON_00144330-00001">
    <property type="protein sequence ID" value="HCON_00144330-00001"/>
    <property type="gene ID" value="HCON_00144330"/>
</dbReference>
<dbReference type="PROSITE" id="PS00911">
    <property type="entry name" value="DHODEHASE_1"/>
    <property type="match status" value="1"/>
</dbReference>
<dbReference type="UniPathway" id="UPA00070">
    <property type="reaction ID" value="UER00946"/>
</dbReference>
<dbReference type="Gene3D" id="3.20.20.70">
    <property type="entry name" value="Aldolase class I"/>
    <property type="match status" value="1"/>
</dbReference>
<evidence type="ECO:0000256" key="11">
    <source>
        <dbReference type="ARBA" id="ARBA00022989"/>
    </source>
</evidence>
<reference evidence="19" key="1">
    <citation type="submission" date="2020-12" db="UniProtKB">
        <authorList>
            <consortium name="WormBaseParasite"/>
        </authorList>
    </citation>
    <scope>IDENTIFICATION</scope>
    <source>
        <strain evidence="19">MHco3</strain>
    </source>
</reference>
<dbReference type="EC" id="1.3.5.2" evidence="4 16"/>
<comment type="subcellular location">
    <subcellularLocation>
        <location evidence="1 16">Mitochondrion inner membrane</location>
        <topology evidence="1 16">Single-pass membrane protein</topology>
    </subcellularLocation>
</comment>